<dbReference type="EMBL" id="CAJVPU010036735">
    <property type="protein sequence ID" value="CAG8730880.1"/>
    <property type="molecule type" value="Genomic_DNA"/>
</dbReference>
<dbReference type="Proteomes" id="UP000789702">
    <property type="component" value="Unassembled WGS sequence"/>
</dbReference>
<evidence type="ECO:0000313" key="1">
    <source>
        <dbReference type="EMBL" id="CAG8730880.1"/>
    </source>
</evidence>
<gene>
    <name evidence="1" type="ORF">DHETER_LOCUS13432</name>
</gene>
<keyword evidence="2" id="KW-1185">Reference proteome</keyword>
<evidence type="ECO:0000313" key="2">
    <source>
        <dbReference type="Proteomes" id="UP000789702"/>
    </source>
</evidence>
<feature type="non-terminal residue" evidence="1">
    <location>
        <position position="1"/>
    </location>
</feature>
<sequence>SSDNSTSSPTTWQDTLSRSNASSLITKMSVCKRMFLKSWSTKEW</sequence>
<proteinExistence type="predicted"/>
<comment type="caution">
    <text evidence="1">The sequence shown here is derived from an EMBL/GenBank/DDBJ whole genome shotgun (WGS) entry which is preliminary data.</text>
</comment>
<protein>
    <submittedName>
        <fullName evidence="1">14856_t:CDS:1</fullName>
    </submittedName>
</protein>
<reference evidence="1" key="1">
    <citation type="submission" date="2021-06" db="EMBL/GenBank/DDBJ databases">
        <authorList>
            <person name="Kallberg Y."/>
            <person name="Tangrot J."/>
            <person name="Rosling A."/>
        </authorList>
    </citation>
    <scope>NUCLEOTIDE SEQUENCE</scope>
    <source>
        <strain evidence="1">IL203A</strain>
    </source>
</reference>
<accession>A0ACA9Q2V3</accession>
<organism evidence="1 2">
    <name type="scientific">Dentiscutata heterogama</name>
    <dbReference type="NCBI Taxonomy" id="1316150"/>
    <lineage>
        <taxon>Eukaryota</taxon>
        <taxon>Fungi</taxon>
        <taxon>Fungi incertae sedis</taxon>
        <taxon>Mucoromycota</taxon>
        <taxon>Glomeromycotina</taxon>
        <taxon>Glomeromycetes</taxon>
        <taxon>Diversisporales</taxon>
        <taxon>Gigasporaceae</taxon>
        <taxon>Dentiscutata</taxon>
    </lineage>
</organism>
<name>A0ACA9Q2V3_9GLOM</name>
<feature type="non-terminal residue" evidence="1">
    <location>
        <position position="44"/>
    </location>
</feature>